<feature type="transmembrane region" description="Helical" evidence="8">
    <location>
        <begin position="458"/>
        <end position="481"/>
    </location>
</feature>
<organism evidence="9 10">
    <name type="scientific">Pseudo-nitzschia multistriata</name>
    <dbReference type="NCBI Taxonomy" id="183589"/>
    <lineage>
        <taxon>Eukaryota</taxon>
        <taxon>Sar</taxon>
        <taxon>Stramenopiles</taxon>
        <taxon>Ochrophyta</taxon>
        <taxon>Bacillariophyta</taxon>
        <taxon>Bacillariophyceae</taxon>
        <taxon>Bacillariophycidae</taxon>
        <taxon>Bacillariales</taxon>
        <taxon>Bacillariaceae</taxon>
        <taxon>Pseudo-nitzschia</taxon>
    </lineage>
</organism>
<feature type="transmembrane region" description="Helical" evidence="8">
    <location>
        <begin position="422"/>
        <end position="446"/>
    </location>
</feature>
<keyword evidence="6 8" id="KW-0472">Membrane</keyword>
<evidence type="ECO:0000256" key="1">
    <source>
        <dbReference type="ARBA" id="ARBA00004141"/>
    </source>
</evidence>
<dbReference type="PROSITE" id="PS50283">
    <property type="entry name" value="NA_SOLUT_SYMP_3"/>
    <property type="match status" value="1"/>
</dbReference>
<evidence type="ECO:0000256" key="6">
    <source>
        <dbReference type="ARBA" id="ARBA00023136"/>
    </source>
</evidence>
<feature type="transmembrane region" description="Helical" evidence="8">
    <location>
        <begin position="506"/>
        <end position="528"/>
    </location>
</feature>
<evidence type="ECO:0000256" key="3">
    <source>
        <dbReference type="ARBA" id="ARBA00022448"/>
    </source>
</evidence>
<dbReference type="InterPro" id="IPR050277">
    <property type="entry name" value="Sodium:Solute_Symporter"/>
</dbReference>
<feature type="transmembrane region" description="Helical" evidence="8">
    <location>
        <begin position="117"/>
        <end position="140"/>
    </location>
</feature>
<dbReference type="PANTHER" id="PTHR48086:SF10">
    <property type="entry name" value="AGR155CP"/>
    <property type="match status" value="1"/>
</dbReference>
<feature type="transmembrane region" description="Helical" evidence="8">
    <location>
        <begin position="202"/>
        <end position="221"/>
    </location>
</feature>
<proteinExistence type="inferred from homology"/>
<feature type="unsure residue" description="I or L" evidence="9">
    <location>
        <position position="145"/>
    </location>
</feature>
<dbReference type="OrthoDB" id="6132759at2759"/>
<dbReference type="Gene3D" id="1.20.1730.10">
    <property type="entry name" value="Sodium/glucose cotransporter"/>
    <property type="match status" value="1"/>
</dbReference>
<dbReference type="InterPro" id="IPR001734">
    <property type="entry name" value="Na/solute_symporter"/>
</dbReference>
<dbReference type="InterPro" id="IPR038377">
    <property type="entry name" value="Na/Glc_symporter_sf"/>
</dbReference>
<feature type="transmembrane region" description="Helical" evidence="8">
    <location>
        <begin position="233"/>
        <end position="252"/>
    </location>
</feature>
<feature type="transmembrane region" description="Helical" evidence="8">
    <location>
        <begin position="310"/>
        <end position="333"/>
    </location>
</feature>
<keyword evidence="4 8" id="KW-0812">Transmembrane</keyword>
<dbReference type="GO" id="GO:0015606">
    <property type="term" value="F:spermidine transmembrane transporter activity"/>
    <property type="evidence" value="ECO:0007669"/>
    <property type="project" value="TreeGrafter"/>
</dbReference>
<reference evidence="9 10" key="1">
    <citation type="submission" date="2019-01" db="EMBL/GenBank/DDBJ databases">
        <authorList>
            <person name="Ferrante I. M."/>
        </authorList>
    </citation>
    <scope>NUCLEOTIDE SEQUENCE [LARGE SCALE GENOMIC DNA]</scope>
    <source>
        <strain evidence="9 10">B856</strain>
    </source>
</reference>
<feature type="transmembrane region" description="Helical" evidence="8">
    <location>
        <begin position="353"/>
        <end position="374"/>
    </location>
</feature>
<dbReference type="Proteomes" id="UP000291116">
    <property type="component" value="Unassembled WGS sequence"/>
</dbReference>
<keyword evidence="10" id="KW-1185">Reference proteome</keyword>
<feature type="transmembrane region" description="Helical" evidence="8">
    <location>
        <begin position="85"/>
        <end position="105"/>
    </location>
</feature>
<dbReference type="GO" id="GO:0005886">
    <property type="term" value="C:plasma membrane"/>
    <property type="evidence" value="ECO:0007669"/>
    <property type="project" value="TreeGrafter"/>
</dbReference>
<dbReference type="EMBL" id="CAACVS010000021">
    <property type="protein sequence ID" value="VEU34196.1"/>
    <property type="molecule type" value="Genomic_DNA"/>
</dbReference>
<feature type="transmembrane region" description="Helical" evidence="8">
    <location>
        <begin position="272"/>
        <end position="289"/>
    </location>
</feature>
<feature type="compositionally biased region" description="Basic and acidic residues" evidence="7">
    <location>
        <begin position="561"/>
        <end position="586"/>
    </location>
</feature>
<name>A0A448YWS5_9STRA</name>
<evidence type="ECO:0000256" key="4">
    <source>
        <dbReference type="ARBA" id="ARBA00022692"/>
    </source>
</evidence>
<accession>A0A448YWS5</accession>
<sequence>MSDTGASLTPTTLAPTVAAVVDSFDVSSTAAWIVLIGVCIFFTLLAIGSMDKLGFLGGLKGMCLLNKKGQDALTVDYFLSARDSAGYWSIALSFFASGMGAWVVYGTTEMGANPALSWLGVLGYSGASAFPAIVICFLGPSIKKLSGENAFSTSDFGRKRYGRLMQLAISAVSVFYMFIYMVAELTSISNIFALLTGNTNSAFSIGVTCVIGIFTLLYTGIAGLPSSIVTDRFQGLIMAMLVIILTVAVCSFDENKVTREEFKLASSWTVEGFMAMVTLIIAILCAELFNQASWQRVWAAESVPAMRKGFALGSFFVFLLMMFFGIMGMIAYANDPASYDSFDKFAFLSFFDLLLPLGNGWHIVVLIFVTALAASSLDSLQNGLNSIFYRDALRAGCNAHATASVLVLLMNIPAIWLASKGISVIALFLVADLVCATAVFPTFLGLQETDKLGGLLPAPTELGAFLGFLSGIATVLVNGAINGQNPFQYFWLRNGGICALCGSETMITFIVTPLVAGIMTYVFTHLDLCVRGKENARRSVINFAFDKDDLDDDAAESGDVDIEKPAEEDGEKPPEEKAVPEKKEAAVETVEMEA</sequence>
<feature type="transmembrane region" description="Helical" evidence="8">
    <location>
        <begin position="29"/>
        <end position="47"/>
    </location>
</feature>
<protein>
    <submittedName>
        <fullName evidence="9">Uncharacterized protein</fullName>
    </submittedName>
</protein>
<keyword evidence="3" id="KW-0813">Transport</keyword>
<dbReference type="AlphaFoldDB" id="A0A448YWS5"/>
<evidence type="ECO:0000313" key="9">
    <source>
        <dbReference type="EMBL" id="VEU34196.1"/>
    </source>
</evidence>
<comment type="similarity">
    <text evidence="2">Belongs to the sodium:solute symporter (SSF) (TC 2.A.21) family.</text>
</comment>
<feature type="region of interest" description="Disordered" evidence="7">
    <location>
        <begin position="550"/>
        <end position="594"/>
    </location>
</feature>
<evidence type="ECO:0000256" key="2">
    <source>
        <dbReference type="ARBA" id="ARBA00006434"/>
    </source>
</evidence>
<feature type="transmembrane region" description="Helical" evidence="8">
    <location>
        <begin position="161"/>
        <end position="182"/>
    </location>
</feature>
<evidence type="ECO:0000256" key="5">
    <source>
        <dbReference type="ARBA" id="ARBA00022989"/>
    </source>
</evidence>
<evidence type="ECO:0000256" key="8">
    <source>
        <dbReference type="SAM" id="Phobius"/>
    </source>
</evidence>
<keyword evidence="5 8" id="KW-1133">Transmembrane helix</keyword>
<evidence type="ECO:0000256" key="7">
    <source>
        <dbReference type="SAM" id="MobiDB-lite"/>
    </source>
</evidence>
<dbReference type="PANTHER" id="PTHR48086">
    <property type="entry name" value="SODIUM/PROLINE SYMPORTER-RELATED"/>
    <property type="match status" value="1"/>
</dbReference>
<comment type="subcellular location">
    <subcellularLocation>
        <location evidence="1">Membrane</location>
        <topology evidence="1">Multi-pass membrane protein</topology>
    </subcellularLocation>
</comment>
<gene>
    <name evidence="9" type="ORF">PSNMU_V1.4_AUG-EV-PASAV3_0008960</name>
</gene>
<feature type="compositionally biased region" description="Acidic residues" evidence="7">
    <location>
        <begin position="550"/>
        <end position="560"/>
    </location>
</feature>
<evidence type="ECO:0000313" key="10">
    <source>
        <dbReference type="Proteomes" id="UP000291116"/>
    </source>
</evidence>